<dbReference type="Pfam" id="PF09388">
    <property type="entry name" value="SpoOE-like"/>
    <property type="match status" value="1"/>
</dbReference>
<dbReference type="InterPro" id="IPR037208">
    <property type="entry name" value="Spo0E-like_sf"/>
</dbReference>
<dbReference type="EMBL" id="JAFBEC010000009">
    <property type="protein sequence ID" value="MBM7634168.1"/>
    <property type="molecule type" value="Genomic_DNA"/>
</dbReference>
<dbReference type="Proteomes" id="UP000741863">
    <property type="component" value="Unassembled WGS sequence"/>
</dbReference>
<evidence type="ECO:0008006" key="3">
    <source>
        <dbReference type="Google" id="ProtNLM"/>
    </source>
</evidence>
<accession>A0ABS2PH76</accession>
<dbReference type="SUPFAM" id="SSF140500">
    <property type="entry name" value="BAS1536-like"/>
    <property type="match status" value="1"/>
</dbReference>
<organism evidence="1 2">
    <name type="scientific">Geomicrobium sediminis</name>
    <dbReference type="NCBI Taxonomy" id="1347788"/>
    <lineage>
        <taxon>Bacteria</taxon>
        <taxon>Bacillati</taxon>
        <taxon>Bacillota</taxon>
        <taxon>Bacilli</taxon>
        <taxon>Bacillales</taxon>
        <taxon>Geomicrobium</taxon>
    </lineage>
</organism>
<evidence type="ECO:0000313" key="2">
    <source>
        <dbReference type="Proteomes" id="UP000741863"/>
    </source>
</evidence>
<dbReference type="RefSeq" id="WP_081831659.1">
    <property type="nucleotide sequence ID" value="NZ_JAFBEC010000009.1"/>
</dbReference>
<evidence type="ECO:0000313" key="1">
    <source>
        <dbReference type="EMBL" id="MBM7634168.1"/>
    </source>
</evidence>
<comment type="caution">
    <text evidence="1">The sequence shown here is derived from an EMBL/GenBank/DDBJ whole genome shotgun (WGS) entry which is preliminary data.</text>
</comment>
<dbReference type="InterPro" id="IPR018540">
    <property type="entry name" value="Spo0E-like"/>
</dbReference>
<keyword evidence="2" id="KW-1185">Reference proteome</keyword>
<reference evidence="1 2" key="1">
    <citation type="submission" date="2021-01" db="EMBL/GenBank/DDBJ databases">
        <title>Genomic Encyclopedia of Type Strains, Phase IV (KMG-IV): sequencing the most valuable type-strain genomes for metagenomic binning, comparative biology and taxonomic classification.</title>
        <authorList>
            <person name="Goeker M."/>
        </authorList>
    </citation>
    <scope>NUCLEOTIDE SEQUENCE [LARGE SCALE GENOMIC DNA]</scope>
    <source>
        <strain evidence="1 2">DSM 25540</strain>
    </source>
</reference>
<proteinExistence type="predicted"/>
<dbReference type="Gene3D" id="4.10.280.10">
    <property type="entry name" value="Helix-loop-helix DNA-binding domain"/>
    <property type="match status" value="1"/>
</dbReference>
<sequence>MQPLVQVTNNIDLLRNEMNTLAQEKGLNNPDVLEKSRELDQLIYEFLIVKKN</sequence>
<dbReference type="InterPro" id="IPR036638">
    <property type="entry name" value="HLH_DNA-bd_sf"/>
</dbReference>
<protein>
    <recommendedName>
        <fullName evidence="3">Spo0E family sporulation regulatory protein-aspartic acid phosphatase</fullName>
    </recommendedName>
</protein>
<name>A0ABS2PH76_9BACL</name>
<gene>
    <name evidence="1" type="ORF">JOD17_003268</name>
</gene>